<accession>A0A3E4Z4F6</accession>
<evidence type="ECO:0000259" key="1">
    <source>
        <dbReference type="Pfam" id="PF08885"/>
    </source>
</evidence>
<name>A0A3E4Z4F6_9BACT</name>
<dbReference type="RefSeq" id="WP_117702800.1">
    <property type="nucleotide sequence ID" value="NZ_QSTW01000027.1"/>
</dbReference>
<organism evidence="2 3">
    <name type="scientific">Phocaeicola plebeius</name>
    <dbReference type="NCBI Taxonomy" id="310297"/>
    <lineage>
        <taxon>Bacteria</taxon>
        <taxon>Pseudomonadati</taxon>
        <taxon>Bacteroidota</taxon>
        <taxon>Bacteroidia</taxon>
        <taxon>Bacteroidales</taxon>
        <taxon>Bacteroidaceae</taxon>
        <taxon>Phocaeicola</taxon>
    </lineage>
</organism>
<comment type="caution">
    <text evidence="2">The sequence shown here is derived from an EMBL/GenBank/DDBJ whole genome shotgun (WGS) entry which is preliminary data.</text>
</comment>
<protein>
    <submittedName>
        <fullName evidence="2">GSCFA domain protein</fullName>
    </submittedName>
</protein>
<gene>
    <name evidence="2" type="ORF">DXB87_15345</name>
</gene>
<evidence type="ECO:0000313" key="2">
    <source>
        <dbReference type="EMBL" id="RGM86118.1"/>
    </source>
</evidence>
<dbReference type="Pfam" id="PF08885">
    <property type="entry name" value="GSCFA"/>
    <property type="match status" value="1"/>
</dbReference>
<proteinExistence type="predicted"/>
<reference evidence="2 3" key="1">
    <citation type="submission" date="2018-08" db="EMBL/GenBank/DDBJ databases">
        <title>A genome reference for cultivated species of the human gut microbiota.</title>
        <authorList>
            <person name="Zou Y."/>
            <person name="Xue W."/>
            <person name="Luo G."/>
        </authorList>
    </citation>
    <scope>NUCLEOTIDE SEQUENCE [LARGE SCALE GENOMIC DNA]</scope>
    <source>
        <strain evidence="2 3">OM06-2</strain>
    </source>
</reference>
<dbReference type="AlphaFoldDB" id="A0A3E4Z4F6"/>
<feature type="domain" description="GSCFA" evidence="1">
    <location>
        <begin position="21"/>
        <end position="257"/>
    </location>
</feature>
<dbReference type="EMBL" id="QSTW01000027">
    <property type="protein sequence ID" value="RGM86118.1"/>
    <property type="molecule type" value="Genomic_DNA"/>
</dbReference>
<dbReference type="InterPro" id="IPR014982">
    <property type="entry name" value="GSCFA"/>
</dbReference>
<sequence length="328" mass="38452">MEFRTKVELPAKGPKIQHTDRLMIWGSCFSEHIGNLLAEHKFSCDVSPFGVLYNPMSIATSIQCLLKKALYREKDLREEQGIWYSLMHHSTFSSHKAEDCLQKINQRIEQGHEHLNQADWIIFTWGSSFVYTWKENGEIIGNCHKLPSRLFERKMVSADEITAIYLPLLQELKAVRPNLQCLFTVSPIRHLKDGLHGNQLSKANLLIAIDHICRQTDFCHYFPSYEIMIDELRDYRFYADDMMHPSPLAIQYIWECFSSCYFTPSTLSFLKEWNKIRQGLAHRPFNPESEAYQTFLSQILLKIEDLKEKLPYLDVQKEIKLCQAQLKK</sequence>
<dbReference type="Proteomes" id="UP000260814">
    <property type="component" value="Unassembled WGS sequence"/>
</dbReference>
<evidence type="ECO:0000313" key="3">
    <source>
        <dbReference type="Proteomes" id="UP000260814"/>
    </source>
</evidence>